<organism evidence="1 2">
    <name type="scientific">Dreissena polymorpha</name>
    <name type="common">Zebra mussel</name>
    <name type="synonym">Mytilus polymorpha</name>
    <dbReference type="NCBI Taxonomy" id="45954"/>
    <lineage>
        <taxon>Eukaryota</taxon>
        <taxon>Metazoa</taxon>
        <taxon>Spiralia</taxon>
        <taxon>Lophotrochozoa</taxon>
        <taxon>Mollusca</taxon>
        <taxon>Bivalvia</taxon>
        <taxon>Autobranchia</taxon>
        <taxon>Heteroconchia</taxon>
        <taxon>Euheterodonta</taxon>
        <taxon>Imparidentia</taxon>
        <taxon>Neoheterodontei</taxon>
        <taxon>Myida</taxon>
        <taxon>Dreissenoidea</taxon>
        <taxon>Dreissenidae</taxon>
        <taxon>Dreissena</taxon>
    </lineage>
</organism>
<accession>A0A9D4N6S6</accession>
<proteinExistence type="predicted"/>
<gene>
    <name evidence="1" type="ORF">DPMN_014870</name>
</gene>
<sequence length="111" mass="12444">MARQRPTRIPTPHVCPTGAPGLVMGPCIVEIDRFVIRDVQYQFEEIIFRNLNAKCDGHTGGQTDGQCNHYMPSFFQGSMARMDGHTDGQAPEIITIYPRFSKSVGIIITQY</sequence>
<reference evidence="1" key="2">
    <citation type="submission" date="2020-11" db="EMBL/GenBank/DDBJ databases">
        <authorList>
            <person name="McCartney M.A."/>
            <person name="Auch B."/>
            <person name="Kono T."/>
            <person name="Mallez S."/>
            <person name="Becker A."/>
            <person name="Gohl D.M."/>
            <person name="Silverstein K.A.T."/>
            <person name="Koren S."/>
            <person name="Bechman K.B."/>
            <person name="Herman A."/>
            <person name="Abrahante J.E."/>
            <person name="Garbe J."/>
        </authorList>
    </citation>
    <scope>NUCLEOTIDE SEQUENCE</scope>
    <source>
        <strain evidence="1">Duluth1</strain>
        <tissue evidence="1">Whole animal</tissue>
    </source>
</reference>
<keyword evidence="2" id="KW-1185">Reference proteome</keyword>
<reference evidence="1" key="1">
    <citation type="journal article" date="2019" name="bioRxiv">
        <title>The Genome of the Zebra Mussel, Dreissena polymorpha: A Resource for Invasive Species Research.</title>
        <authorList>
            <person name="McCartney M.A."/>
            <person name="Auch B."/>
            <person name="Kono T."/>
            <person name="Mallez S."/>
            <person name="Zhang Y."/>
            <person name="Obille A."/>
            <person name="Becker A."/>
            <person name="Abrahante J.E."/>
            <person name="Garbe J."/>
            <person name="Badalamenti J.P."/>
            <person name="Herman A."/>
            <person name="Mangelson H."/>
            <person name="Liachko I."/>
            <person name="Sullivan S."/>
            <person name="Sone E.D."/>
            <person name="Koren S."/>
            <person name="Silverstein K.A.T."/>
            <person name="Beckman K.B."/>
            <person name="Gohl D.M."/>
        </authorList>
    </citation>
    <scope>NUCLEOTIDE SEQUENCE</scope>
    <source>
        <strain evidence="1">Duluth1</strain>
        <tissue evidence="1">Whole animal</tissue>
    </source>
</reference>
<dbReference type="EMBL" id="JAIWYP010000001">
    <property type="protein sequence ID" value="KAH3890782.1"/>
    <property type="molecule type" value="Genomic_DNA"/>
</dbReference>
<evidence type="ECO:0000313" key="1">
    <source>
        <dbReference type="EMBL" id="KAH3890782.1"/>
    </source>
</evidence>
<evidence type="ECO:0000313" key="2">
    <source>
        <dbReference type="Proteomes" id="UP000828390"/>
    </source>
</evidence>
<protein>
    <submittedName>
        <fullName evidence="1">Uncharacterized protein</fullName>
    </submittedName>
</protein>
<name>A0A9D4N6S6_DREPO</name>
<comment type="caution">
    <text evidence="1">The sequence shown here is derived from an EMBL/GenBank/DDBJ whole genome shotgun (WGS) entry which is preliminary data.</text>
</comment>
<dbReference type="Proteomes" id="UP000828390">
    <property type="component" value="Unassembled WGS sequence"/>
</dbReference>
<dbReference type="AlphaFoldDB" id="A0A9D4N6S6"/>